<evidence type="ECO:0000313" key="6">
    <source>
        <dbReference type="EMBL" id="KIN06929.1"/>
    </source>
</evidence>
<evidence type="ECO:0000256" key="4">
    <source>
        <dbReference type="ARBA" id="ARBA00023002"/>
    </source>
</evidence>
<evidence type="ECO:0000313" key="7">
    <source>
        <dbReference type="Proteomes" id="UP000054321"/>
    </source>
</evidence>
<keyword evidence="7" id="KW-1185">Reference proteome</keyword>
<evidence type="ECO:0000259" key="5">
    <source>
        <dbReference type="PROSITE" id="PS51349"/>
    </source>
</evidence>
<dbReference type="Proteomes" id="UP000054321">
    <property type="component" value="Unassembled WGS sequence"/>
</dbReference>
<dbReference type="PANTHER" id="PTHR10578:SF143">
    <property type="entry name" value="FMN-DEPENDENT ALPHA-HYDROXY ACID DEHYDROGENASE PB1A11.03"/>
    <property type="match status" value="1"/>
</dbReference>
<evidence type="ECO:0000256" key="2">
    <source>
        <dbReference type="ARBA" id="ARBA00022630"/>
    </source>
</evidence>
<dbReference type="EMBL" id="KN832870">
    <property type="protein sequence ID" value="KIN06929.1"/>
    <property type="molecule type" value="Genomic_DNA"/>
</dbReference>
<dbReference type="OrthoDB" id="25826at2759"/>
<dbReference type="Pfam" id="PF01070">
    <property type="entry name" value="FMN_dh"/>
    <property type="match status" value="1"/>
</dbReference>
<name>A0A0C3D6H5_OIDMZ</name>
<dbReference type="STRING" id="913774.A0A0C3D6H5"/>
<reference evidence="6 7" key="1">
    <citation type="submission" date="2014-04" db="EMBL/GenBank/DDBJ databases">
        <authorList>
            <consortium name="DOE Joint Genome Institute"/>
            <person name="Kuo A."/>
            <person name="Martino E."/>
            <person name="Perotto S."/>
            <person name="Kohler A."/>
            <person name="Nagy L.G."/>
            <person name="Floudas D."/>
            <person name="Copeland A."/>
            <person name="Barry K.W."/>
            <person name="Cichocki N."/>
            <person name="Veneault-Fourrey C."/>
            <person name="LaButti K."/>
            <person name="Lindquist E.A."/>
            <person name="Lipzen A."/>
            <person name="Lundell T."/>
            <person name="Morin E."/>
            <person name="Murat C."/>
            <person name="Sun H."/>
            <person name="Tunlid A."/>
            <person name="Henrissat B."/>
            <person name="Grigoriev I.V."/>
            <person name="Hibbett D.S."/>
            <person name="Martin F."/>
            <person name="Nordberg H.P."/>
            <person name="Cantor M.N."/>
            <person name="Hua S.X."/>
        </authorList>
    </citation>
    <scope>NUCLEOTIDE SEQUENCE [LARGE SCALE GENOMIC DNA]</scope>
    <source>
        <strain evidence="6 7">Zn</strain>
    </source>
</reference>
<evidence type="ECO:0000256" key="3">
    <source>
        <dbReference type="ARBA" id="ARBA00022643"/>
    </source>
</evidence>
<dbReference type="PROSITE" id="PS51349">
    <property type="entry name" value="FMN_HYDROXY_ACID_DH_2"/>
    <property type="match status" value="1"/>
</dbReference>
<proteinExistence type="predicted"/>
<protein>
    <recommendedName>
        <fullName evidence="5">FMN hydroxy acid dehydrogenase domain-containing protein</fullName>
    </recommendedName>
</protein>
<evidence type="ECO:0000256" key="1">
    <source>
        <dbReference type="ARBA" id="ARBA00001917"/>
    </source>
</evidence>
<gene>
    <name evidence="6" type="ORF">OIDMADRAFT_21862</name>
</gene>
<comment type="cofactor">
    <cofactor evidence="1">
        <name>FMN</name>
        <dbReference type="ChEBI" id="CHEBI:58210"/>
    </cofactor>
</comment>
<dbReference type="InterPro" id="IPR000262">
    <property type="entry name" value="FMN-dep_DH"/>
</dbReference>
<dbReference type="InParanoid" id="A0A0C3D6H5"/>
<sequence length="489" mass="53968">MVQLLRKGAVICLGLRQLIDGGFSIDNVAAIPSKALLVTEPLSYRSPIYDRREDHLYKLAADPAGMMYTATATARKNNLKLYHEAMASQANPLPYTYENQVYSNGLSSNRPPFTFNTQNWESAAKERLSDEAYGYLWGSAGTRETEDNNRAEFKKWGILPSRLVPDPVTSLKTNLFGEEYDFPIAIAPVGVQQLFHRDGEIATATAARKESVTYILSTASCTSTEKVAEANGGGSRWYQLYWPDNEHNNITASLLNRAKQNGYKVLVVTLDTFVLGWRPSDLDHAFNPFLRPDHIGVELGLSDPVYHKYYEEKFGKPVEADLSPAIAEWVRILFSGISHSWEDLKFLQQHWDGPIILKGIQTIADAQRAVAAGVQGIVVLNHGGRQQDGVVSTLAVLPEIVEAVGDRLEILFDSGIRSGADIAKALALGAKMVLIGRPYVYGLALGGEEGVRHVLRSLLGELQLTLHLSGIKSVSQKDLNRSVVRRTGF</sequence>
<dbReference type="PANTHER" id="PTHR10578">
    <property type="entry name" value="S -2-HYDROXY-ACID OXIDASE-RELATED"/>
    <property type="match status" value="1"/>
</dbReference>
<dbReference type="FunFam" id="3.20.20.70:FF:000132">
    <property type="entry name" value="FMN dependent dehydrogenase"/>
    <property type="match status" value="1"/>
</dbReference>
<dbReference type="InterPro" id="IPR037396">
    <property type="entry name" value="FMN_HAD"/>
</dbReference>
<feature type="domain" description="FMN hydroxy acid dehydrogenase" evidence="5">
    <location>
        <begin position="109"/>
        <end position="487"/>
    </location>
</feature>
<dbReference type="SUPFAM" id="SSF51395">
    <property type="entry name" value="FMN-linked oxidoreductases"/>
    <property type="match status" value="1"/>
</dbReference>
<accession>A0A0C3D6H5</accession>
<dbReference type="AlphaFoldDB" id="A0A0C3D6H5"/>
<dbReference type="InterPro" id="IPR013785">
    <property type="entry name" value="Aldolase_TIM"/>
</dbReference>
<reference evidence="7" key="2">
    <citation type="submission" date="2015-01" db="EMBL/GenBank/DDBJ databases">
        <title>Evolutionary Origins and Diversification of the Mycorrhizal Mutualists.</title>
        <authorList>
            <consortium name="DOE Joint Genome Institute"/>
            <consortium name="Mycorrhizal Genomics Consortium"/>
            <person name="Kohler A."/>
            <person name="Kuo A."/>
            <person name="Nagy L.G."/>
            <person name="Floudas D."/>
            <person name="Copeland A."/>
            <person name="Barry K.W."/>
            <person name="Cichocki N."/>
            <person name="Veneault-Fourrey C."/>
            <person name="LaButti K."/>
            <person name="Lindquist E.A."/>
            <person name="Lipzen A."/>
            <person name="Lundell T."/>
            <person name="Morin E."/>
            <person name="Murat C."/>
            <person name="Riley R."/>
            <person name="Ohm R."/>
            <person name="Sun H."/>
            <person name="Tunlid A."/>
            <person name="Henrissat B."/>
            <person name="Grigoriev I.V."/>
            <person name="Hibbett D.S."/>
            <person name="Martin F."/>
        </authorList>
    </citation>
    <scope>NUCLEOTIDE SEQUENCE [LARGE SCALE GENOMIC DNA]</scope>
    <source>
        <strain evidence="7">Zn</strain>
    </source>
</reference>
<keyword evidence="3" id="KW-0288">FMN</keyword>
<keyword evidence="2" id="KW-0285">Flavoprotein</keyword>
<dbReference type="Gene3D" id="3.20.20.70">
    <property type="entry name" value="Aldolase class I"/>
    <property type="match status" value="1"/>
</dbReference>
<organism evidence="6 7">
    <name type="scientific">Oidiodendron maius (strain Zn)</name>
    <dbReference type="NCBI Taxonomy" id="913774"/>
    <lineage>
        <taxon>Eukaryota</taxon>
        <taxon>Fungi</taxon>
        <taxon>Dikarya</taxon>
        <taxon>Ascomycota</taxon>
        <taxon>Pezizomycotina</taxon>
        <taxon>Leotiomycetes</taxon>
        <taxon>Leotiomycetes incertae sedis</taxon>
        <taxon>Myxotrichaceae</taxon>
        <taxon>Oidiodendron</taxon>
    </lineage>
</organism>
<dbReference type="HOGENOM" id="CLU_020639_0_1_1"/>
<keyword evidence="4" id="KW-0560">Oxidoreductase</keyword>
<dbReference type="GO" id="GO:0016491">
    <property type="term" value="F:oxidoreductase activity"/>
    <property type="evidence" value="ECO:0007669"/>
    <property type="project" value="UniProtKB-KW"/>
</dbReference>